<gene>
    <name evidence="2" type="ORF">ACFQ3T_09745</name>
</gene>
<dbReference type="InterPro" id="IPR003593">
    <property type="entry name" value="AAA+_ATPase"/>
</dbReference>
<feature type="non-terminal residue" evidence="2">
    <location>
        <position position="1"/>
    </location>
</feature>
<dbReference type="Proteomes" id="UP001597168">
    <property type="component" value="Unassembled WGS sequence"/>
</dbReference>
<protein>
    <submittedName>
        <fullName evidence="2">ATP-binding protein</fullName>
    </submittedName>
</protein>
<dbReference type="PANTHER" id="PTHR47691">
    <property type="entry name" value="REGULATOR-RELATED"/>
    <property type="match status" value="1"/>
</dbReference>
<dbReference type="EMBL" id="JBHTLK010000034">
    <property type="protein sequence ID" value="MFD1147405.1"/>
    <property type="molecule type" value="Genomic_DNA"/>
</dbReference>
<dbReference type="GO" id="GO:0005524">
    <property type="term" value="F:ATP binding"/>
    <property type="evidence" value="ECO:0007669"/>
    <property type="project" value="UniProtKB-KW"/>
</dbReference>
<dbReference type="InterPro" id="IPR027417">
    <property type="entry name" value="P-loop_NTPase"/>
</dbReference>
<name>A0ABW3QS82_9PSEU</name>
<sequence length="687" mass="72741">SSPAASALLPDVAELTGRESELAALAEVAERARAGATSLVVVHGPPGAGKTALAVRAAYRLASWFADGCFFFNLRGMDVRPVHPSEVVHRMLLALGVAEKEVPGSEAERSDLYRSRLRERSTLLVLDNASDEAQVRPLLATGAGSLVVVTSRLVLGGLEAGARLGLDVLDPGESFDLLGAIAGRARVGAEPVAAARVAKLCGHLPLALRIAGNRLASRPKWTIGHLAGQLVDERRRLSALTAGDLRVRTAFEMSYRQLGEGAAVLFRRLSLAPGGDFGPDLAAVLADVDRFAAEETLEELVDMSLLDTAEVPGRYVFHDLIRVFAGERLADEEPAPAVGAARRRMVDWLLGTADAAAGFFGPDARTAPAGGLGGPEEADAWLAAETANWLGALRWAGGAGLHAEVLRVATAMHWYSDQRGRGETWAEVFTAGVAAARAVGSVRDEAVQLNFLTWTLAVLSRRHADALALHEEAWRAAVAAGDVTEQGWALHYRSVSELRTGRLEEAQVSARRAQELFRVAGFPLGEQISLSCLALVLDALERYEDSVVVHRELVDNVRSGRLAVAPVMAAEMTATLLVRTADTLVRLARWPEVLAAADDALELLRGAPAPPSLCDARYLRGLALHRLGDAAGARVELGLAAGLAGENRHGRLVAVLGALADVHDDLGDPVAAGRCRDRVAALGSADR</sequence>
<dbReference type="SUPFAM" id="SSF48452">
    <property type="entry name" value="TPR-like"/>
    <property type="match status" value="1"/>
</dbReference>
<dbReference type="InterPro" id="IPR011990">
    <property type="entry name" value="TPR-like_helical_dom_sf"/>
</dbReference>
<keyword evidence="3" id="KW-1185">Reference proteome</keyword>
<evidence type="ECO:0000259" key="1">
    <source>
        <dbReference type="SMART" id="SM00382"/>
    </source>
</evidence>
<comment type="caution">
    <text evidence="2">The sequence shown here is derived from an EMBL/GenBank/DDBJ whole genome shotgun (WGS) entry which is preliminary data.</text>
</comment>
<dbReference type="RefSeq" id="WP_380722509.1">
    <property type="nucleotide sequence ID" value="NZ_JBHTLK010000034.1"/>
</dbReference>
<keyword evidence="2" id="KW-0067">ATP-binding</keyword>
<dbReference type="PRINTS" id="PR00364">
    <property type="entry name" value="DISEASERSIST"/>
</dbReference>
<dbReference type="Gene3D" id="3.40.50.300">
    <property type="entry name" value="P-loop containing nucleotide triphosphate hydrolases"/>
    <property type="match status" value="1"/>
</dbReference>
<proteinExistence type="predicted"/>
<dbReference type="Pfam" id="PF13191">
    <property type="entry name" value="AAA_16"/>
    <property type="match status" value="1"/>
</dbReference>
<keyword evidence="2" id="KW-0547">Nucleotide-binding</keyword>
<dbReference type="PANTHER" id="PTHR47691:SF3">
    <property type="entry name" value="HTH-TYPE TRANSCRIPTIONAL REGULATOR RV0890C-RELATED"/>
    <property type="match status" value="1"/>
</dbReference>
<dbReference type="SMART" id="SM00382">
    <property type="entry name" value="AAA"/>
    <property type="match status" value="1"/>
</dbReference>
<evidence type="ECO:0000313" key="3">
    <source>
        <dbReference type="Proteomes" id="UP001597168"/>
    </source>
</evidence>
<dbReference type="InterPro" id="IPR041664">
    <property type="entry name" value="AAA_16"/>
</dbReference>
<accession>A0ABW3QS82</accession>
<organism evidence="2 3">
    <name type="scientific">Saccharothrix hoggarensis</name>
    <dbReference type="NCBI Taxonomy" id="913853"/>
    <lineage>
        <taxon>Bacteria</taxon>
        <taxon>Bacillati</taxon>
        <taxon>Actinomycetota</taxon>
        <taxon>Actinomycetes</taxon>
        <taxon>Pseudonocardiales</taxon>
        <taxon>Pseudonocardiaceae</taxon>
        <taxon>Saccharothrix</taxon>
    </lineage>
</organism>
<dbReference type="Gene3D" id="1.25.40.10">
    <property type="entry name" value="Tetratricopeptide repeat domain"/>
    <property type="match status" value="1"/>
</dbReference>
<evidence type="ECO:0000313" key="2">
    <source>
        <dbReference type="EMBL" id="MFD1147405.1"/>
    </source>
</evidence>
<dbReference type="SUPFAM" id="SSF52540">
    <property type="entry name" value="P-loop containing nucleoside triphosphate hydrolases"/>
    <property type="match status" value="1"/>
</dbReference>
<reference evidence="3" key="1">
    <citation type="journal article" date="2019" name="Int. J. Syst. Evol. Microbiol.">
        <title>The Global Catalogue of Microorganisms (GCM) 10K type strain sequencing project: providing services to taxonomists for standard genome sequencing and annotation.</title>
        <authorList>
            <consortium name="The Broad Institute Genomics Platform"/>
            <consortium name="The Broad Institute Genome Sequencing Center for Infectious Disease"/>
            <person name="Wu L."/>
            <person name="Ma J."/>
        </authorList>
    </citation>
    <scope>NUCLEOTIDE SEQUENCE [LARGE SCALE GENOMIC DNA]</scope>
    <source>
        <strain evidence="3">CCUG 60214</strain>
    </source>
</reference>
<feature type="domain" description="AAA+ ATPase" evidence="1">
    <location>
        <begin position="36"/>
        <end position="174"/>
    </location>
</feature>